<keyword evidence="2" id="KW-1185">Reference proteome</keyword>
<protein>
    <submittedName>
        <fullName evidence="1">Uncharacterized protein</fullName>
    </submittedName>
</protein>
<evidence type="ECO:0000313" key="1">
    <source>
        <dbReference type="EMBL" id="VFQ94329.1"/>
    </source>
</evidence>
<sequence>MSLSCNWHDMRHIRPVFMANCGSTIIYLEDLVQSLQRNFCPAEYQNPDKYLCSIKQIGSSKNTEEYAKQSARVSN</sequence>
<dbReference type="Proteomes" id="UP000595140">
    <property type="component" value="Unassembled WGS sequence"/>
</dbReference>
<reference evidence="1 2" key="1">
    <citation type="submission" date="2018-04" db="EMBL/GenBank/DDBJ databases">
        <authorList>
            <person name="Vogel A."/>
        </authorList>
    </citation>
    <scope>NUCLEOTIDE SEQUENCE [LARGE SCALE GENOMIC DNA]</scope>
</reference>
<name>A0A484N0G8_9ASTE</name>
<dbReference type="AlphaFoldDB" id="A0A484N0G8"/>
<gene>
    <name evidence="1" type="ORF">CCAM_LOCUS36105</name>
</gene>
<organism evidence="1 2">
    <name type="scientific">Cuscuta campestris</name>
    <dbReference type="NCBI Taxonomy" id="132261"/>
    <lineage>
        <taxon>Eukaryota</taxon>
        <taxon>Viridiplantae</taxon>
        <taxon>Streptophyta</taxon>
        <taxon>Embryophyta</taxon>
        <taxon>Tracheophyta</taxon>
        <taxon>Spermatophyta</taxon>
        <taxon>Magnoliopsida</taxon>
        <taxon>eudicotyledons</taxon>
        <taxon>Gunneridae</taxon>
        <taxon>Pentapetalae</taxon>
        <taxon>asterids</taxon>
        <taxon>lamiids</taxon>
        <taxon>Solanales</taxon>
        <taxon>Convolvulaceae</taxon>
        <taxon>Cuscuteae</taxon>
        <taxon>Cuscuta</taxon>
        <taxon>Cuscuta subgen. Grammica</taxon>
        <taxon>Cuscuta sect. Cleistogrammica</taxon>
    </lineage>
</organism>
<proteinExistence type="predicted"/>
<evidence type="ECO:0000313" key="2">
    <source>
        <dbReference type="Proteomes" id="UP000595140"/>
    </source>
</evidence>
<accession>A0A484N0G8</accession>
<dbReference type="EMBL" id="OOIL02005264">
    <property type="protein sequence ID" value="VFQ94329.1"/>
    <property type="molecule type" value="Genomic_DNA"/>
</dbReference>